<accession>A0A4Y4CZY3</accession>
<evidence type="ECO:0000256" key="1">
    <source>
        <dbReference type="SAM" id="Phobius"/>
    </source>
</evidence>
<feature type="transmembrane region" description="Helical" evidence="1">
    <location>
        <begin position="191"/>
        <end position="218"/>
    </location>
</feature>
<evidence type="ECO:0008006" key="4">
    <source>
        <dbReference type="Google" id="ProtNLM"/>
    </source>
</evidence>
<evidence type="ECO:0000313" key="3">
    <source>
        <dbReference type="Proteomes" id="UP000318422"/>
    </source>
</evidence>
<comment type="caution">
    <text evidence="2">The sequence shown here is derived from an EMBL/GenBank/DDBJ whole genome shotgun (WGS) entry which is preliminary data.</text>
</comment>
<dbReference type="Pfam" id="PF09955">
    <property type="entry name" value="DUF2189"/>
    <property type="match status" value="1"/>
</dbReference>
<keyword evidence="3" id="KW-1185">Reference proteome</keyword>
<feature type="transmembrane region" description="Helical" evidence="1">
    <location>
        <begin position="60"/>
        <end position="81"/>
    </location>
</feature>
<keyword evidence="1" id="KW-0472">Membrane</keyword>
<organism evidence="2 3">
    <name type="scientific">Zoogloea ramigera</name>
    <dbReference type="NCBI Taxonomy" id="350"/>
    <lineage>
        <taxon>Bacteria</taxon>
        <taxon>Pseudomonadati</taxon>
        <taxon>Pseudomonadota</taxon>
        <taxon>Betaproteobacteria</taxon>
        <taxon>Rhodocyclales</taxon>
        <taxon>Zoogloeaceae</taxon>
        <taxon>Zoogloea</taxon>
    </lineage>
</organism>
<feature type="transmembrane region" description="Helical" evidence="1">
    <location>
        <begin position="33"/>
        <end position="54"/>
    </location>
</feature>
<feature type="transmembrane region" description="Helical" evidence="1">
    <location>
        <begin position="152"/>
        <end position="179"/>
    </location>
</feature>
<gene>
    <name evidence="2" type="ORF">ZRA01_33420</name>
</gene>
<dbReference type="AlphaFoldDB" id="A0A4Y4CZY3"/>
<proteinExistence type="predicted"/>
<reference evidence="2 3" key="1">
    <citation type="submission" date="2019-06" db="EMBL/GenBank/DDBJ databases">
        <title>Whole genome shotgun sequence of Zoogloea ramigera NBRC 15342.</title>
        <authorList>
            <person name="Hosoyama A."/>
            <person name="Uohara A."/>
            <person name="Ohji S."/>
            <person name="Ichikawa N."/>
        </authorList>
    </citation>
    <scope>NUCLEOTIDE SEQUENCE [LARGE SCALE GENOMIC DNA]</scope>
    <source>
        <strain evidence="2 3">NBRC 15342</strain>
    </source>
</reference>
<dbReference type="RefSeq" id="WP_246093722.1">
    <property type="nucleotide sequence ID" value="NZ_BJNV01000073.1"/>
</dbReference>
<name>A0A4Y4CZY3_ZOORA</name>
<keyword evidence="1" id="KW-0812">Transmembrane</keyword>
<feature type="transmembrane region" description="Helical" evidence="1">
    <location>
        <begin position="107"/>
        <end position="132"/>
    </location>
</feature>
<keyword evidence="1" id="KW-1133">Transmembrane helix</keyword>
<dbReference type="Proteomes" id="UP000318422">
    <property type="component" value="Unassembled WGS sequence"/>
</dbReference>
<dbReference type="InterPro" id="IPR018692">
    <property type="entry name" value="DUF2189"/>
</dbReference>
<sequence>MPPSLDPRRVSVATVFAALAGGWRAFRRFPASAAGFAAVFALIGVALFSLLLHLGLAPMMLPLAGGFLLVGPAVLAGFFALRRVAEAGRRPGPADVLAGFRQAPRGLWVLAGVCCLLFLIWVSDAATVYSFMIGAGDVPAGEGGLAARVLRFHLWTSLMGAVLASIVFCITAFAVPLLFDGRASLVQAVTASVRAVFASPAALLVWALVLAGAVIATIHFPPLLMLSLPCLAFASDLLYLEVFPPEG</sequence>
<dbReference type="EMBL" id="BJNV01000073">
    <property type="protein sequence ID" value="GEC97269.1"/>
    <property type="molecule type" value="Genomic_DNA"/>
</dbReference>
<evidence type="ECO:0000313" key="2">
    <source>
        <dbReference type="EMBL" id="GEC97269.1"/>
    </source>
</evidence>
<protein>
    <recommendedName>
        <fullName evidence="4">DUF2189 domain-containing protein</fullName>
    </recommendedName>
</protein>